<dbReference type="NCBIfam" id="NF033564">
    <property type="entry name" value="transpos_ISAs1"/>
    <property type="match status" value="1"/>
</dbReference>
<name>A0A7S8EA29_9CHLR</name>
<reference evidence="3 4" key="1">
    <citation type="submission" date="2020-02" db="EMBL/GenBank/DDBJ databases">
        <authorList>
            <person name="Zheng R.K."/>
            <person name="Sun C.M."/>
        </authorList>
    </citation>
    <scope>NUCLEOTIDE SEQUENCE [LARGE SCALE GENOMIC DNA]</scope>
    <source>
        <strain evidence="4">rifampicinis</strain>
    </source>
</reference>
<dbReference type="PANTHER" id="PTHR30298:SF0">
    <property type="entry name" value="PROTEIN YBFL-RELATED"/>
    <property type="match status" value="1"/>
</dbReference>
<dbReference type="InterPro" id="IPR032806">
    <property type="entry name" value="YbfD_N"/>
</dbReference>
<dbReference type="GO" id="GO:0004803">
    <property type="term" value="F:transposase activity"/>
    <property type="evidence" value="ECO:0007669"/>
    <property type="project" value="InterPro"/>
</dbReference>
<dbReference type="Proteomes" id="UP000594468">
    <property type="component" value="Chromosome"/>
</dbReference>
<dbReference type="RefSeq" id="WP_195171210.1">
    <property type="nucleotide sequence ID" value="NZ_CP062983.1"/>
</dbReference>
<feature type="domain" description="H repeat-associated protein N-terminal" evidence="2">
    <location>
        <begin position="9"/>
        <end position="95"/>
    </location>
</feature>
<gene>
    <name evidence="3" type="ORF">G4Y79_01845</name>
</gene>
<sequence length="377" mass="43210">MFPETNIMSYFADMDDPRRGQNITHPLINIVTIAILGVICGADGWVDIERYGNAKKDWLSSFLDLEKGIPLHDSFGRVFRWLDETVFQECFVKWTASLCQQTGGDLVAMDGKKLRRSQERRKGRDGIWMVSAWSSENRLVLGQKKVDEKSNEITAIPELLAQLDITGCVVTLDALNTQTAIAKQIVDAKADYILAVKKNQGTLYEDLENLFAGFEYDHYQDVIYETAQSKNEGHDRQEFRQIWVVSEPEYQQYLRHGKLWASLKNLIKLVTVRVTANKTETTSRYFISSWQASAQDFMTAIREHWQIENGLHWVLDIAFREDESRIRKDHAPQNMAVLRHLALNLLKQETSVKVGIAARCKMAGWDNDYLGSGEFHG</sequence>
<proteinExistence type="predicted"/>
<dbReference type="InterPro" id="IPR051698">
    <property type="entry name" value="Transposase_11-like"/>
</dbReference>
<dbReference type="KEGG" id="pmet:G4Y79_01845"/>
<dbReference type="Pfam" id="PF13808">
    <property type="entry name" value="DDE_Tnp_1_assoc"/>
    <property type="match status" value="1"/>
</dbReference>
<dbReference type="AlphaFoldDB" id="A0A7S8EA29"/>
<dbReference type="GO" id="GO:0003677">
    <property type="term" value="F:DNA binding"/>
    <property type="evidence" value="ECO:0007669"/>
    <property type="project" value="InterPro"/>
</dbReference>
<evidence type="ECO:0000259" key="2">
    <source>
        <dbReference type="Pfam" id="PF13808"/>
    </source>
</evidence>
<dbReference type="PANTHER" id="PTHR30298">
    <property type="entry name" value="H REPEAT-ASSOCIATED PREDICTED TRANSPOSASE"/>
    <property type="match status" value="1"/>
</dbReference>
<dbReference type="InterPro" id="IPR002559">
    <property type="entry name" value="Transposase_11"/>
</dbReference>
<feature type="domain" description="Transposase IS4-like" evidence="1">
    <location>
        <begin position="104"/>
        <end position="345"/>
    </location>
</feature>
<evidence type="ECO:0000313" key="3">
    <source>
        <dbReference type="EMBL" id="QPC83141.1"/>
    </source>
</evidence>
<organism evidence="3 4">
    <name type="scientific">Phototrophicus methaneseepsis</name>
    <dbReference type="NCBI Taxonomy" id="2710758"/>
    <lineage>
        <taxon>Bacteria</taxon>
        <taxon>Bacillati</taxon>
        <taxon>Chloroflexota</taxon>
        <taxon>Candidatus Thermofontia</taxon>
        <taxon>Phototrophicales</taxon>
        <taxon>Phototrophicaceae</taxon>
        <taxon>Phototrophicus</taxon>
    </lineage>
</organism>
<keyword evidence="4" id="KW-1185">Reference proteome</keyword>
<accession>A0A7S8EA29</accession>
<dbReference type="GO" id="GO:0006313">
    <property type="term" value="P:DNA transposition"/>
    <property type="evidence" value="ECO:0007669"/>
    <property type="project" value="InterPro"/>
</dbReference>
<dbReference type="Pfam" id="PF01609">
    <property type="entry name" value="DDE_Tnp_1"/>
    <property type="match status" value="1"/>
</dbReference>
<dbReference type="InterPro" id="IPR047647">
    <property type="entry name" value="ISAs1_transpos"/>
</dbReference>
<dbReference type="EMBL" id="CP062983">
    <property type="protein sequence ID" value="QPC83141.1"/>
    <property type="molecule type" value="Genomic_DNA"/>
</dbReference>
<evidence type="ECO:0000313" key="4">
    <source>
        <dbReference type="Proteomes" id="UP000594468"/>
    </source>
</evidence>
<evidence type="ECO:0000259" key="1">
    <source>
        <dbReference type="Pfam" id="PF01609"/>
    </source>
</evidence>
<protein>
    <submittedName>
        <fullName evidence="3">ISAs1 family transposase</fullName>
    </submittedName>
</protein>